<evidence type="ECO:0000313" key="2">
    <source>
        <dbReference type="Proteomes" id="UP000605676"/>
    </source>
</evidence>
<dbReference type="Proteomes" id="UP000605676">
    <property type="component" value="Unassembled WGS sequence"/>
</dbReference>
<keyword evidence="2" id="KW-1185">Reference proteome</keyword>
<gene>
    <name evidence="1" type="ORF">JIV24_21385</name>
</gene>
<organism evidence="1 2">
    <name type="scientific">Carboxylicivirga marina</name>
    <dbReference type="NCBI Taxonomy" id="2800988"/>
    <lineage>
        <taxon>Bacteria</taxon>
        <taxon>Pseudomonadati</taxon>
        <taxon>Bacteroidota</taxon>
        <taxon>Bacteroidia</taxon>
        <taxon>Marinilabiliales</taxon>
        <taxon>Marinilabiliaceae</taxon>
        <taxon>Carboxylicivirga</taxon>
    </lineage>
</organism>
<name>A0ABS1HQF8_9BACT</name>
<accession>A0ABS1HQF8</accession>
<dbReference type="RefSeq" id="WP_200467125.1">
    <property type="nucleotide sequence ID" value="NZ_JAENRR010000103.1"/>
</dbReference>
<dbReference type="EMBL" id="JAENRR010000103">
    <property type="protein sequence ID" value="MBK3519906.1"/>
    <property type="molecule type" value="Genomic_DNA"/>
</dbReference>
<proteinExistence type="predicted"/>
<evidence type="ECO:0000313" key="1">
    <source>
        <dbReference type="EMBL" id="MBK3519906.1"/>
    </source>
</evidence>
<comment type="caution">
    <text evidence="1">The sequence shown here is derived from an EMBL/GenBank/DDBJ whole genome shotgun (WGS) entry which is preliminary data.</text>
</comment>
<protein>
    <submittedName>
        <fullName evidence="1">Uncharacterized protein</fullName>
    </submittedName>
</protein>
<sequence>MKATEVKNYPLFIFKAKGFCIQTADYNYLKYIFNEDLKEVKTSFHIDDILYFKMSTGDFRKFKITNIEIKGVVDDLDLNQIGVISDGCSETVGEPKDECMFLLIEMDELKE</sequence>
<reference evidence="1 2" key="1">
    <citation type="submission" date="2021-01" db="EMBL/GenBank/DDBJ databases">
        <title>Carboxyliciviraga sp.nov., isolated from coastal sediments.</title>
        <authorList>
            <person name="Lu D."/>
            <person name="Zhang T."/>
        </authorList>
    </citation>
    <scope>NUCLEOTIDE SEQUENCE [LARGE SCALE GENOMIC DNA]</scope>
    <source>
        <strain evidence="1 2">N1Y132</strain>
    </source>
</reference>